<evidence type="ECO:0000313" key="2">
    <source>
        <dbReference type="EMBL" id="MDB7933808.1"/>
    </source>
</evidence>
<reference evidence="3 5" key="2">
    <citation type="journal article" date="2019" name="Nat. Med.">
        <title>A library of human gut bacterial isolates paired with longitudinal multiomics data enables mechanistic microbiome research.</title>
        <authorList>
            <person name="Poyet M."/>
            <person name="Groussin M."/>
            <person name="Gibbons S.M."/>
            <person name="Avila-Pacheco J."/>
            <person name="Jiang X."/>
            <person name="Kearney S.M."/>
            <person name="Perrotta A.R."/>
            <person name="Berdy B."/>
            <person name="Zhao S."/>
            <person name="Lieberman T.D."/>
            <person name="Swanson P.K."/>
            <person name="Smith M."/>
            <person name="Roesemann S."/>
            <person name="Alexander J.E."/>
            <person name="Rich S.A."/>
            <person name="Livny J."/>
            <person name="Vlamakis H."/>
            <person name="Clish C."/>
            <person name="Bullock K."/>
            <person name="Deik A."/>
            <person name="Scott J."/>
            <person name="Pierce K.A."/>
            <person name="Xavier R.J."/>
            <person name="Alm E.J."/>
        </authorList>
    </citation>
    <scope>NUCLEOTIDE SEQUENCE [LARGE SCALE GENOMIC DNA]</scope>
    <source>
        <strain evidence="3 5">BIOML-A2</strain>
    </source>
</reference>
<reference evidence="1 4" key="1">
    <citation type="submission" date="2015-09" db="EMBL/GenBank/DDBJ databases">
        <authorList>
            <consortium name="Pathogen Informatics"/>
        </authorList>
    </citation>
    <scope>NUCLEOTIDE SEQUENCE [LARGE SCALE GENOMIC DNA]</scope>
    <source>
        <strain evidence="1 4">2789STDY5608854</strain>
    </source>
</reference>
<evidence type="ECO:0000313" key="5">
    <source>
        <dbReference type="Proteomes" id="UP000434475"/>
    </source>
</evidence>
<evidence type="ECO:0000313" key="1">
    <source>
        <dbReference type="EMBL" id="CUO96860.1"/>
    </source>
</evidence>
<dbReference type="EMBL" id="CYZT01000220">
    <property type="protein sequence ID" value="CUO96860.1"/>
    <property type="molecule type" value="Genomic_DNA"/>
</dbReference>
<dbReference type="Proteomes" id="UP001211173">
    <property type="component" value="Unassembled WGS sequence"/>
</dbReference>
<dbReference type="AlphaFoldDB" id="A0A174JI86"/>
<dbReference type="RefSeq" id="WP_009261029.1">
    <property type="nucleotide sequence ID" value="NZ_CACRUB010000047.1"/>
</dbReference>
<gene>
    <name evidence="1" type="ORF">ERS852411_02464</name>
    <name evidence="3" type="ORF">GKE97_08060</name>
    <name evidence="2" type="ORF">PNE06_12070</name>
</gene>
<proteinExistence type="predicted"/>
<organism evidence="1 4">
    <name type="scientific">Flavonifractor plautii</name>
    <name type="common">Fusobacterium plautii</name>
    <dbReference type="NCBI Taxonomy" id="292800"/>
    <lineage>
        <taxon>Bacteria</taxon>
        <taxon>Bacillati</taxon>
        <taxon>Bacillota</taxon>
        <taxon>Clostridia</taxon>
        <taxon>Eubacteriales</taxon>
        <taxon>Oscillospiraceae</taxon>
        <taxon>Flavonifractor</taxon>
    </lineage>
</organism>
<dbReference type="Proteomes" id="UP000434475">
    <property type="component" value="Unassembled WGS sequence"/>
</dbReference>
<name>A0A174JI86_FLAPL</name>
<evidence type="ECO:0000313" key="4">
    <source>
        <dbReference type="Proteomes" id="UP000095746"/>
    </source>
</evidence>
<reference evidence="2" key="3">
    <citation type="submission" date="2023-01" db="EMBL/GenBank/DDBJ databases">
        <title>Human gut microbiome strain richness.</title>
        <authorList>
            <person name="Chen-Liaw A."/>
        </authorList>
    </citation>
    <scope>NUCLEOTIDE SEQUENCE</scope>
    <source>
        <strain evidence="2">1001287st1_F4_1001285I_161205</strain>
    </source>
</reference>
<evidence type="ECO:0000313" key="3">
    <source>
        <dbReference type="EMBL" id="MSB19471.1"/>
    </source>
</evidence>
<protein>
    <submittedName>
        <fullName evidence="1">Uncharacterized protein</fullName>
    </submittedName>
</protein>
<sequence>MVDSAKGKAEDVRAGFDTLRVLVDAVDTQLGFFIREKGMFGPYRELIRSHALDIQTMLGVILHEVCDMEKEQGELVRMLIHQRTETEEDT</sequence>
<accession>A0A174JI86</accession>
<dbReference type="EMBL" id="JAQLWV010000017">
    <property type="protein sequence ID" value="MDB7933808.1"/>
    <property type="molecule type" value="Genomic_DNA"/>
</dbReference>
<dbReference type="Proteomes" id="UP000095746">
    <property type="component" value="Unassembled WGS sequence"/>
</dbReference>
<dbReference type="EMBL" id="WKPR01000006">
    <property type="protein sequence ID" value="MSB19471.1"/>
    <property type="molecule type" value="Genomic_DNA"/>
</dbReference>